<keyword evidence="2" id="KW-1185">Reference proteome</keyword>
<dbReference type="Proteomes" id="UP000053647">
    <property type="component" value="Unassembled WGS sequence"/>
</dbReference>
<evidence type="ECO:0000313" key="2">
    <source>
        <dbReference type="Proteomes" id="UP000053647"/>
    </source>
</evidence>
<proteinExistence type="predicted"/>
<dbReference type="AlphaFoldDB" id="A0A0C9THU2"/>
<sequence length="130" mass="14969">MSTSKVNDELQVVKIPKLDASRKNWSVWKHRLEVSLQSKKLLGYLHGTKGKPTDPRLGKLPAWIRMTIQEMAEVTDYDDDLEDWIQKDATVRDRVAATLPDSLFTRLFSESTAYEYYEMLKTVRSSSVSS</sequence>
<dbReference type="EMBL" id="KN819409">
    <property type="protein sequence ID" value="KIJ10338.1"/>
    <property type="molecule type" value="Genomic_DNA"/>
</dbReference>
<gene>
    <name evidence="1" type="ORF">PAXINDRAFT_16677</name>
</gene>
<accession>A0A0C9THU2</accession>
<reference evidence="1 2" key="1">
    <citation type="submission" date="2014-06" db="EMBL/GenBank/DDBJ databases">
        <authorList>
            <consortium name="DOE Joint Genome Institute"/>
            <person name="Kuo A."/>
            <person name="Kohler A."/>
            <person name="Nagy L.G."/>
            <person name="Floudas D."/>
            <person name="Copeland A."/>
            <person name="Barry K.W."/>
            <person name="Cichocki N."/>
            <person name="Veneault-Fourrey C."/>
            <person name="LaButti K."/>
            <person name="Lindquist E.A."/>
            <person name="Lipzen A."/>
            <person name="Lundell T."/>
            <person name="Morin E."/>
            <person name="Murat C."/>
            <person name="Sun H."/>
            <person name="Tunlid A."/>
            <person name="Henrissat B."/>
            <person name="Grigoriev I.V."/>
            <person name="Hibbett D.S."/>
            <person name="Martin F."/>
            <person name="Nordberg H.P."/>
            <person name="Cantor M.N."/>
            <person name="Hua S.X."/>
        </authorList>
    </citation>
    <scope>NUCLEOTIDE SEQUENCE [LARGE SCALE GENOMIC DNA]</scope>
    <source>
        <strain evidence="1 2">ATCC 200175</strain>
    </source>
</reference>
<organism evidence="1 2">
    <name type="scientific">Paxillus involutus ATCC 200175</name>
    <dbReference type="NCBI Taxonomy" id="664439"/>
    <lineage>
        <taxon>Eukaryota</taxon>
        <taxon>Fungi</taxon>
        <taxon>Dikarya</taxon>
        <taxon>Basidiomycota</taxon>
        <taxon>Agaricomycotina</taxon>
        <taxon>Agaricomycetes</taxon>
        <taxon>Agaricomycetidae</taxon>
        <taxon>Boletales</taxon>
        <taxon>Paxilineae</taxon>
        <taxon>Paxillaceae</taxon>
        <taxon>Paxillus</taxon>
    </lineage>
</organism>
<protein>
    <recommendedName>
        <fullName evidence="3">Retrotransposon Copia-like N-terminal domain-containing protein</fullName>
    </recommendedName>
</protein>
<name>A0A0C9THU2_PAXIN</name>
<evidence type="ECO:0008006" key="3">
    <source>
        <dbReference type="Google" id="ProtNLM"/>
    </source>
</evidence>
<reference evidence="2" key="2">
    <citation type="submission" date="2015-01" db="EMBL/GenBank/DDBJ databases">
        <title>Evolutionary Origins and Diversification of the Mycorrhizal Mutualists.</title>
        <authorList>
            <consortium name="DOE Joint Genome Institute"/>
            <consortium name="Mycorrhizal Genomics Consortium"/>
            <person name="Kohler A."/>
            <person name="Kuo A."/>
            <person name="Nagy L.G."/>
            <person name="Floudas D."/>
            <person name="Copeland A."/>
            <person name="Barry K.W."/>
            <person name="Cichocki N."/>
            <person name="Veneault-Fourrey C."/>
            <person name="LaButti K."/>
            <person name="Lindquist E.A."/>
            <person name="Lipzen A."/>
            <person name="Lundell T."/>
            <person name="Morin E."/>
            <person name="Murat C."/>
            <person name="Riley R."/>
            <person name="Ohm R."/>
            <person name="Sun H."/>
            <person name="Tunlid A."/>
            <person name="Henrissat B."/>
            <person name="Grigoriev I.V."/>
            <person name="Hibbett D.S."/>
            <person name="Martin F."/>
        </authorList>
    </citation>
    <scope>NUCLEOTIDE SEQUENCE [LARGE SCALE GENOMIC DNA]</scope>
    <source>
        <strain evidence="2">ATCC 200175</strain>
    </source>
</reference>
<dbReference type="OrthoDB" id="2614495at2759"/>
<dbReference type="HOGENOM" id="CLU_078575_3_0_1"/>
<evidence type="ECO:0000313" key="1">
    <source>
        <dbReference type="EMBL" id="KIJ10338.1"/>
    </source>
</evidence>